<evidence type="ECO:0000256" key="12">
    <source>
        <dbReference type="SAM" id="Phobius"/>
    </source>
</evidence>
<reference evidence="13" key="1">
    <citation type="submission" date="2022-03" db="EMBL/GenBank/DDBJ databases">
        <title>De novo assembled genomes of Belliella spp. (Cyclobacteriaceae) strains.</title>
        <authorList>
            <person name="Szabo A."/>
            <person name="Korponai K."/>
            <person name="Felfoldi T."/>
        </authorList>
    </citation>
    <scope>NUCLEOTIDE SEQUENCE</scope>
    <source>
        <strain evidence="13">DSM 111904</strain>
    </source>
</reference>
<dbReference type="InterPro" id="IPR024932">
    <property type="entry name" value="ApbE"/>
</dbReference>
<dbReference type="EC" id="2.7.1.180" evidence="2 11"/>
<sequence length="352" mass="39176">MRSNANKNIIYSIILLLLVAVVYLYRQNQNKPEEEAVELATGKIVLTGSTMGTSYRIVYLDIAERDFKKEIDSVLVDFNQSMSTYIKTSEISQFNQTDTLYFNSGYFLPILEESKTIHEITAGAFDPTVGPLTDLWGFGPEGPQLKDSVNIDNMLQYVNFGLISFDQVKAWKPMNEMHLDFSAIAKGYGVDVIASYLESMGIENMLVEIGGELVARGVNENGELWKVGVNTPSEDNNSEELFGIIALENRGMATSGNYRNYYEVDGLKISHTINPKTGRPVRHNLLSATVLAENCMRADALATAIMVMGKEEAIALQAKSNFEFYLIYSDESGEIKSHASEGIKPYLSFSLN</sequence>
<evidence type="ECO:0000313" key="13">
    <source>
        <dbReference type="EMBL" id="MCH7407834.1"/>
    </source>
</evidence>
<dbReference type="PANTHER" id="PTHR30040:SF2">
    <property type="entry name" value="FAD:PROTEIN FMN TRANSFERASE"/>
    <property type="match status" value="1"/>
</dbReference>
<dbReference type="GO" id="GO:0016740">
    <property type="term" value="F:transferase activity"/>
    <property type="evidence" value="ECO:0007669"/>
    <property type="project" value="UniProtKB-KW"/>
</dbReference>
<keyword evidence="12" id="KW-0812">Transmembrane</keyword>
<evidence type="ECO:0000256" key="1">
    <source>
        <dbReference type="ARBA" id="ARBA00001946"/>
    </source>
</evidence>
<keyword evidence="12" id="KW-1133">Transmembrane helix</keyword>
<comment type="catalytic activity">
    <reaction evidence="10 11">
        <text>L-threonyl-[protein] + FAD = FMN-L-threonyl-[protein] + AMP + H(+)</text>
        <dbReference type="Rhea" id="RHEA:36847"/>
        <dbReference type="Rhea" id="RHEA-COMP:11060"/>
        <dbReference type="Rhea" id="RHEA-COMP:11061"/>
        <dbReference type="ChEBI" id="CHEBI:15378"/>
        <dbReference type="ChEBI" id="CHEBI:30013"/>
        <dbReference type="ChEBI" id="CHEBI:57692"/>
        <dbReference type="ChEBI" id="CHEBI:74257"/>
        <dbReference type="ChEBI" id="CHEBI:456215"/>
        <dbReference type="EC" id="2.7.1.180"/>
    </reaction>
</comment>
<proteinExistence type="inferred from homology"/>
<evidence type="ECO:0000313" key="14">
    <source>
        <dbReference type="Proteomes" id="UP001165489"/>
    </source>
</evidence>
<keyword evidence="6 11" id="KW-0479">Metal-binding</keyword>
<organism evidence="13 14">
    <name type="scientific">Belliella filtrata</name>
    <dbReference type="NCBI Taxonomy" id="2923435"/>
    <lineage>
        <taxon>Bacteria</taxon>
        <taxon>Pseudomonadati</taxon>
        <taxon>Bacteroidota</taxon>
        <taxon>Cytophagia</taxon>
        <taxon>Cytophagales</taxon>
        <taxon>Cyclobacteriaceae</taxon>
        <taxon>Belliella</taxon>
    </lineage>
</organism>
<evidence type="ECO:0000256" key="10">
    <source>
        <dbReference type="ARBA" id="ARBA00048540"/>
    </source>
</evidence>
<dbReference type="RefSeq" id="WP_241345776.1">
    <property type="nucleotide sequence ID" value="NZ_JAKZGP010000001.1"/>
</dbReference>
<evidence type="ECO:0000256" key="9">
    <source>
        <dbReference type="ARBA" id="ARBA00031306"/>
    </source>
</evidence>
<dbReference type="Gene3D" id="3.10.520.10">
    <property type="entry name" value="ApbE-like domains"/>
    <property type="match status" value="1"/>
</dbReference>
<keyword evidence="8 11" id="KW-0460">Magnesium</keyword>
<feature type="transmembrane region" description="Helical" evidence="12">
    <location>
        <begin position="9"/>
        <end position="25"/>
    </location>
</feature>
<dbReference type="PANTHER" id="PTHR30040">
    <property type="entry name" value="THIAMINE BIOSYNTHESIS LIPOPROTEIN APBE"/>
    <property type="match status" value="1"/>
</dbReference>
<evidence type="ECO:0000256" key="5">
    <source>
        <dbReference type="ARBA" id="ARBA00022679"/>
    </source>
</evidence>
<dbReference type="InterPro" id="IPR003374">
    <property type="entry name" value="ApbE-like_sf"/>
</dbReference>
<keyword evidence="5 11" id="KW-0808">Transferase</keyword>
<keyword evidence="14" id="KW-1185">Reference proteome</keyword>
<evidence type="ECO:0000256" key="8">
    <source>
        <dbReference type="ARBA" id="ARBA00022842"/>
    </source>
</evidence>
<dbReference type="EMBL" id="JAKZGP010000001">
    <property type="protein sequence ID" value="MCH7407834.1"/>
    <property type="molecule type" value="Genomic_DNA"/>
</dbReference>
<dbReference type="SUPFAM" id="SSF143631">
    <property type="entry name" value="ApbE-like"/>
    <property type="match status" value="1"/>
</dbReference>
<accession>A0ABS9UUJ6</accession>
<comment type="similarity">
    <text evidence="11">Belongs to the ApbE family.</text>
</comment>
<evidence type="ECO:0000256" key="2">
    <source>
        <dbReference type="ARBA" id="ARBA00011955"/>
    </source>
</evidence>
<comment type="caution">
    <text evidence="13">The sequence shown here is derived from an EMBL/GenBank/DDBJ whole genome shotgun (WGS) entry which is preliminary data.</text>
</comment>
<keyword evidence="12" id="KW-0472">Membrane</keyword>
<evidence type="ECO:0000256" key="3">
    <source>
        <dbReference type="ARBA" id="ARBA00016337"/>
    </source>
</evidence>
<keyword evidence="7 11" id="KW-0274">FAD</keyword>
<evidence type="ECO:0000256" key="7">
    <source>
        <dbReference type="ARBA" id="ARBA00022827"/>
    </source>
</evidence>
<evidence type="ECO:0000256" key="11">
    <source>
        <dbReference type="PIRNR" id="PIRNR006268"/>
    </source>
</evidence>
<evidence type="ECO:0000256" key="4">
    <source>
        <dbReference type="ARBA" id="ARBA00022630"/>
    </source>
</evidence>
<comment type="cofactor">
    <cofactor evidence="1">
        <name>Mg(2+)</name>
        <dbReference type="ChEBI" id="CHEBI:18420"/>
    </cofactor>
</comment>
<dbReference type="PIRSF" id="PIRSF006268">
    <property type="entry name" value="ApbE"/>
    <property type="match status" value="1"/>
</dbReference>
<name>A0ABS9UUJ6_9BACT</name>
<protein>
    <recommendedName>
        <fullName evidence="3 11">FAD:protein FMN transferase</fullName>
        <ecNumber evidence="2 11">2.7.1.180</ecNumber>
    </recommendedName>
    <alternativeName>
        <fullName evidence="9 11">Flavin transferase</fullName>
    </alternativeName>
</protein>
<evidence type="ECO:0000256" key="6">
    <source>
        <dbReference type="ARBA" id="ARBA00022723"/>
    </source>
</evidence>
<gene>
    <name evidence="13" type="ORF">MM239_00375</name>
</gene>
<keyword evidence="4 11" id="KW-0285">Flavoprotein</keyword>
<dbReference type="Pfam" id="PF02424">
    <property type="entry name" value="ApbE"/>
    <property type="match status" value="1"/>
</dbReference>
<dbReference type="Proteomes" id="UP001165489">
    <property type="component" value="Unassembled WGS sequence"/>
</dbReference>